<sequence>MKKQHFLFGIAIIILIAVLADLYLWFVAAGNSPDDFEYARAQYLYNYPESLRNARWLTAFSILLLTASGFIFLNLRNSNRGLRVAASVMGLVCAVLLIWKIFSLM</sequence>
<dbReference type="AlphaFoldDB" id="A0A0M8MJN6"/>
<keyword evidence="1" id="KW-0812">Transmembrane</keyword>
<name>A0A0M8MJN6_9FLAO</name>
<accession>A0A0M8MJN6</accession>
<keyword evidence="1" id="KW-0472">Membrane</keyword>
<keyword evidence="3" id="KW-1185">Reference proteome</keyword>
<feature type="transmembrane region" description="Helical" evidence="1">
    <location>
        <begin position="7"/>
        <end position="28"/>
    </location>
</feature>
<proteinExistence type="predicted"/>
<dbReference type="OrthoDB" id="1362130at2"/>
<feature type="transmembrane region" description="Helical" evidence="1">
    <location>
        <begin position="56"/>
        <end position="75"/>
    </location>
</feature>
<evidence type="ECO:0000313" key="3">
    <source>
        <dbReference type="Proteomes" id="UP000037755"/>
    </source>
</evidence>
<comment type="caution">
    <text evidence="2">The sequence shown here is derived from an EMBL/GenBank/DDBJ whole genome shotgun (WGS) entry which is preliminary data.</text>
</comment>
<keyword evidence="1" id="KW-1133">Transmembrane helix</keyword>
<dbReference type="EMBL" id="LIYD01000005">
    <property type="protein sequence ID" value="KOS07177.1"/>
    <property type="molecule type" value="Genomic_DNA"/>
</dbReference>
<feature type="transmembrane region" description="Helical" evidence="1">
    <location>
        <begin position="82"/>
        <end position="102"/>
    </location>
</feature>
<evidence type="ECO:0000256" key="1">
    <source>
        <dbReference type="SAM" id="Phobius"/>
    </source>
</evidence>
<protein>
    <submittedName>
        <fullName evidence="2">Uncharacterized protein</fullName>
    </submittedName>
</protein>
<reference evidence="2 3" key="1">
    <citation type="submission" date="2015-08" db="EMBL/GenBank/DDBJ databases">
        <title>Whole genome sequence of Flavobacterium akiainvivens IK-1T, from decaying Wikstroemia oahuensis, an endemic Hawaiian shrub.</title>
        <authorList>
            <person name="Wan X."/>
            <person name="Hou S."/>
            <person name="Saito J."/>
            <person name="Donachie S."/>
        </authorList>
    </citation>
    <scope>NUCLEOTIDE SEQUENCE [LARGE SCALE GENOMIC DNA]</scope>
    <source>
        <strain evidence="2 3">IK-1</strain>
    </source>
</reference>
<gene>
    <name evidence="2" type="ORF">AM493_14845</name>
</gene>
<evidence type="ECO:0000313" key="2">
    <source>
        <dbReference type="EMBL" id="KOS07177.1"/>
    </source>
</evidence>
<dbReference type="STRING" id="1202724.AM493_14845"/>
<dbReference type="RefSeq" id="WP_054408818.1">
    <property type="nucleotide sequence ID" value="NZ_FOYA01000018.1"/>
</dbReference>
<dbReference type="Proteomes" id="UP000037755">
    <property type="component" value="Unassembled WGS sequence"/>
</dbReference>
<organism evidence="2 3">
    <name type="scientific">Flavobacterium akiainvivens</name>
    <dbReference type="NCBI Taxonomy" id="1202724"/>
    <lineage>
        <taxon>Bacteria</taxon>
        <taxon>Pseudomonadati</taxon>
        <taxon>Bacteroidota</taxon>
        <taxon>Flavobacteriia</taxon>
        <taxon>Flavobacteriales</taxon>
        <taxon>Flavobacteriaceae</taxon>
        <taxon>Flavobacterium</taxon>
    </lineage>
</organism>
<dbReference type="PATRIC" id="fig|1202724.3.peg.3082"/>